<organism evidence="1">
    <name type="scientific">Arion vulgaris</name>
    <dbReference type="NCBI Taxonomy" id="1028688"/>
    <lineage>
        <taxon>Eukaryota</taxon>
        <taxon>Metazoa</taxon>
        <taxon>Spiralia</taxon>
        <taxon>Lophotrochozoa</taxon>
        <taxon>Mollusca</taxon>
        <taxon>Gastropoda</taxon>
        <taxon>Heterobranchia</taxon>
        <taxon>Euthyneura</taxon>
        <taxon>Panpulmonata</taxon>
        <taxon>Eupulmonata</taxon>
        <taxon>Stylommatophora</taxon>
        <taxon>Helicina</taxon>
        <taxon>Arionoidea</taxon>
        <taxon>Arionidae</taxon>
        <taxon>Arion</taxon>
    </lineage>
</organism>
<name>A0A0B7A5X4_9EUPU</name>
<sequence length="56" mass="6484">NKRTTYKCMQIPLHRIGSKGNSLSAPESLKKTQTTQHVMNKISTVCYISKYLQIKW</sequence>
<accession>A0A0B7A5X4</accession>
<gene>
    <name evidence="1" type="primary">ORF95303</name>
</gene>
<protein>
    <submittedName>
        <fullName evidence="1">Uncharacterized protein</fullName>
    </submittedName>
</protein>
<evidence type="ECO:0000313" key="1">
    <source>
        <dbReference type="EMBL" id="CEK75385.1"/>
    </source>
</evidence>
<proteinExistence type="predicted"/>
<feature type="non-terminal residue" evidence="1">
    <location>
        <position position="1"/>
    </location>
</feature>
<dbReference type="AlphaFoldDB" id="A0A0B7A5X4"/>
<reference evidence="1" key="1">
    <citation type="submission" date="2014-12" db="EMBL/GenBank/DDBJ databases">
        <title>Insight into the proteome of Arion vulgaris.</title>
        <authorList>
            <person name="Aradska J."/>
            <person name="Bulat T."/>
            <person name="Smidak R."/>
            <person name="Sarate P."/>
            <person name="Gangsoo J."/>
            <person name="Sialana F."/>
            <person name="Bilban M."/>
            <person name="Lubec G."/>
        </authorList>
    </citation>
    <scope>NUCLEOTIDE SEQUENCE</scope>
    <source>
        <tissue evidence="1">Skin</tissue>
    </source>
</reference>
<dbReference type="EMBL" id="HACG01028520">
    <property type="protein sequence ID" value="CEK75385.1"/>
    <property type="molecule type" value="Transcribed_RNA"/>
</dbReference>